<organism evidence="5 6">
    <name type="scientific">Paucimonas lemoignei</name>
    <name type="common">Pseudomonas lemoignei</name>
    <dbReference type="NCBI Taxonomy" id="29443"/>
    <lineage>
        <taxon>Bacteria</taxon>
        <taxon>Pseudomonadati</taxon>
        <taxon>Pseudomonadota</taxon>
        <taxon>Betaproteobacteria</taxon>
        <taxon>Burkholderiales</taxon>
        <taxon>Burkholderiaceae</taxon>
        <taxon>Paucimonas</taxon>
    </lineage>
</organism>
<feature type="domain" description="Baseplate J-like central" evidence="3">
    <location>
        <begin position="192"/>
        <end position="267"/>
    </location>
</feature>
<comment type="similarity">
    <text evidence="1">Belongs to the Mu gp47/PBSX XkdT family.</text>
</comment>
<comment type="caution">
    <text evidence="5">The sequence shown here is derived from an EMBL/GenBank/DDBJ whole genome shotgun (WGS) entry which is preliminary data.</text>
</comment>
<evidence type="ECO:0000313" key="6">
    <source>
        <dbReference type="Proteomes" id="UP000295382"/>
    </source>
</evidence>
<dbReference type="InterPro" id="IPR058530">
    <property type="entry name" value="Baseplate_J-like_C"/>
</dbReference>
<name>A0A4R3HUV0_PAULE</name>
<feature type="domain" description="Baseplate J-like C-terminal" evidence="4">
    <location>
        <begin position="274"/>
        <end position="352"/>
    </location>
</feature>
<dbReference type="Pfam" id="PF26079">
    <property type="entry name" value="Baseplate_J_C"/>
    <property type="match status" value="1"/>
</dbReference>
<evidence type="ECO:0000259" key="2">
    <source>
        <dbReference type="Pfam" id="PF04865"/>
    </source>
</evidence>
<dbReference type="OrthoDB" id="7565172at2"/>
<evidence type="ECO:0000313" key="5">
    <source>
        <dbReference type="EMBL" id="TCS35805.1"/>
    </source>
</evidence>
<dbReference type="PANTHER" id="PTHR37829">
    <property type="entry name" value="PHAGE-LIKE ELEMENT PBSX PROTEIN XKDT"/>
    <property type="match status" value="1"/>
</dbReference>
<gene>
    <name evidence="5" type="ORF">EDC30_109104</name>
</gene>
<evidence type="ECO:0000256" key="1">
    <source>
        <dbReference type="ARBA" id="ARBA00038087"/>
    </source>
</evidence>
<accession>A0A4R3HUV0</accession>
<dbReference type="Proteomes" id="UP000295382">
    <property type="component" value="Unassembled WGS sequence"/>
</dbReference>
<dbReference type="InterPro" id="IPR058531">
    <property type="entry name" value="Baseplate_J_M"/>
</dbReference>
<keyword evidence="6" id="KW-1185">Reference proteome</keyword>
<evidence type="ECO:0000259" key="3">
    <source>
        <dbReference type="Pfam" id="PF26078"/>
    </source>
</evidence>
<dbReference type="AlphaFoldDB" id="A0A4R3HUV0"/>
<dbReference type="RefSeq" id="WP_132259485.1">
    <property type="nucleotide sequence ID" value="NZ_SLZQ01000009.1"/>
</dbReference>
<dbReference type="PANTHER" id="PTHR37829:SF3">
    <property type="entry name" value="PROTEIN JAYE-RELATED"/>
    <property type="match status" value="1"/>
</dbReference>
<feature type="domain" description="Baseplate protein J-like barrel" evidence="2">
    <location>
        <begin position="90"/>
        <end position="164"/>
    </location>
</feature>
<dbReference type="Pfam" id="PF26078">
    <property type="entry name" value="Baseplate_J_M"/>
    <property type="match status" value="1"/>
</dbReference>
<dbReference type="EMBL" id="SLZQ01000009">
    <property type="protein sequence ID" value="TCS35805.1"/>
    <property type="molecule type" value="Genomic_DNA"/>
</dbReference>
<reference evidence="5 6" key="1">
    <citation type="submission" date="2019-03" db="EMBL/GenBank/DDBJ databases">
        <title>Genomic Encyclopedia of Type Strains, Phase IV (KMG-IV): sequencing the most valuable type-strain genomes for metagenomic binning, comparative biology and taxonomic classification.</title>
        <authorList>
            <person name="Goeker M."/>
        </authorList>
    </citation>
    <scope>NUCLEOTIDE SEQUENCE [LARGE SCALE GENOMIC DNA]</scope>
    <source>
        <strain evidence="5 6">DSM 7445</strain>
    </source>
</reference>
<sequence length="354" mass="37138">MAFELPDLRTLISRAQADIEAELPGTNARLRRSNLNVLARVMAGMARGMYAFIREFISQCLPWSRGFLLRQWAEVWGVMQLPATAATGRVTLTGTNGSVIEADTLLQAADGREYATQAEVTIAAGVALATVVAVVPGAAGNLPPATELSLVNPIAGVASTATVDGTGVTGGTDAEDMDSLYARYLQRVQNPAHGGSVADYITWAREVPGVTRVWVYGGLDGDATVQVYFVRDNDDVSIIPDAAAVAAVQAHINSQEIKPVAASVGVYAPTSKVVNYTIKLTPDTAATRAAVTAELQDLYAREATLGGTMLKSHMDEAISLAEGETDHVLVAPTANVTALLNEIPVLGTITFTGG</sequence>
<dbReference type="InterPro" id="IPR006949">
    <property type="entry name" value="Barrel_Baseplate_J-like"/>
</dbReference>
<dbReference type="Pfam" id="PF04865">
    <property type="entry name" value="Baseplate_J"/>
    <property type="match status" value="1"/>
</dbReference>
<protein>
    <submittedName>
        <fullName evidence="5">Putative phage protein gp47/JayE</fullName>
    </submittedName>
</protein>
<dbReference type="InterPro" id="IPR052399">
    <property type="entry name" value="Phage_Baseplate_Assmbl_Protein"/>
</dbReference>
<evidence type="ECO:0000259" key="4">
    <source>
        <dbReference type="Pfam" id="PF26079"/>
    </source>
</evidence>
<proteinExistence type="inferred from homology"/>